<protein>
    <submittedName>
        <fullName evidence="2">Uncharacterized protein</fullName>
    </submittedName>
</protein>
<reference evidence="2" key="1">
    <citation type="submission" date="2020-09" db="EMBL/GenBank/DDBJ databases">
        <title>A novel bacterium of genus Paenibacillus, isolated from South China Sea.</title>
        <authorList>
            <person name="Huang H."/>
            <person name="Mo K."/>
            <person name="Hu Y."/>
        </authorList>
    </citation>
    <scope>NUCLEOTIDE SEQUENCE</scope>
    <source>
        <strain evidence="2">IB182493</strain>
    </source>
</reference>
<dbReference type="AlphaFoldDB" id="A0A927CQD8"/>
<comment type="caution">
    <text evidence="2">The sequence shown here is derived from an EMBL/GenBank/DDBJ whole genome shotgun (WGS) entry which is preliminary data.</text>
</comment>
<organism evidence="2 3">
    <name type="scientific">Paenibacillus arenilitoris</name>
    <dbReference type="NCBI Taxonomy" id="2772299"/>
    <lineage>
        <taxon>Bacteria</taxon>
        <taxon>Bacillati</taxon>
        <taxon>Bacillota</taxon>
        <taxon>Bacilli</taxon>
        <taxon>Bacillales</taxon>
        <taxon>Paenibacillaceae</taxon>
        <taxon>Paenibacillus</taxon>
    </lineage>
</organism>
<evidence type="ECO:0000256" key="1">
    <source>
        <dbReference type="SAM" id="MobiDB-lite"/>
    </source>
</evidence>
<feature type="compositionally biased region" description="Polar residues" evidence="1">
    <location>
        <begin position="56"/>
        <end position="65"/>
    </location>
</feature>
<proteinExistence type="predicted"/>
<dbReference type="EMBL" id="JACXIY010000037">
    <property type="protein sequence ID" value="MBD2871824.1"/>
    <property type="molecule type" value="Genomic_DNA"/>
</dbReference>
<accession>A0A927CQD8</accession>
<keyword evidence="3" id="KW-1185">Reference proteome</keyword>
<evidence type="ECO:0000313" key="3">
    <source>
        <dbReference type="Proteomes" id="UP000632125"/>
    </source>
</evidence>
<feature type="region of interest" description="Disordered" evidence="1">
    <location>
        <begin position="54"/>
        <end position="83"/>
    </location>
</feature>
<sequence>MPDEVVAYVALLHVHEHPLRLRLLGRAEPKPDMIQLEEGAKHFRQAIGIRAIGSRPSPSLINQGNEPRLEVKDRAHVRSVPVD</sequence>
<dbReference type="RefSeq" id="WP_190865978.1">
    <property type="nucleotide sequence ID" value="NZ_JACXIY010000037.1"/>
</dbReference>
<dbReference type="Proteomes" id="UP000632125">
    <property type="component" value="Unassembled WGS sequence"/>
</dbReference>
<evidence type="ECO:0000313" key="2">
    <source>
        <dbReference type="EMBL" id="MBD2871824.1"/>
    </source>
</evidence>
<feature type="compositionally biased region" description="Basic and acidic residues" evidence="1">
    <location>
        <begin position="67"/>
        <end position="76"/>
    </location>
</feature>
<name>A0A927CQD8_9BACL</name>
<gene>
    <name evidence="2" type="ORF">IDH41_24915</name>
</gene>